<feature type="region of interest" description="Disordered" evidence="1">
    <location>
        <begin position="25"/>
        <end position="55"/>
    </location>
</feature>
<dbReference type="EMBL" id="CM027681">
    <property type="protein sequence ID" value="KAG0542256.1"/>
    <property type="molecule type" value="Genomic_DNA"/>
</dbReference>
<gene>
    <name evidence="2" type="ORF">BDA96_02G087300</name>
</gene>
<reference evidence="2" key="1">
    <citation type="journal article" date="2019" name="BMC Genomics">
        <title>A new reference genome for Sorghum bicolor reveals high levels of sequence similarity between sweet and grain genotypes: implications for the genetics of sugar metabolism.</title>
        <authorList>
            <person name="Cooper E.A."/>
            <person name="Brenton Z.W."/>
            <person name="Flinn B.S."/>
            <person name="Jenkins J."/>
            <person name="Shu S."/>
            <person name="Flowers D."/>
            <person name="Luo F."/>
            <person name="Wang Y."/>
            <person name="Xia P."/>
            <person name="Barry K."/>
            <person name="Daum C."/>
            <person name="Lipzen A."/>
            <person name="Yoshinaga Y."/>
            <person name="Schmutz J."/>
            <person name="Saski C."/>
            <person name="Vermerris W."/>
            <person name="Kresovich S."/>
        </authorList>
    </citation>
    <scope>NUCLEOTIDE SEQUENCE</scope>
</reference>
<feature type="compositionally biased region" description="Low complexity" evidence="1">
    <location>
        <begin position="26"/>
        <end position="41"/>
    </location>
</feature>
<comment type="caution">
    <text evidence="2">The sequence shown here is derived from an EMBL/GenBank/DDBJ whole genome shotgun (WGS) entry which is preliminary data.</text>
</comment>
<proteinExistence type="predicted"/>
<reference evidence="2" key="2">
    <citation type="submission" date="2020-10" db="EMBL/GenBank/DDBJ databases">
        <authorList>
            <person name="Cooper E.A."/>
            <person name="Brenton Z.W."/>
            <person name="Flinn B.S."/>
            <person name="Jenkins J."/>
            <person name="Shu S."/>
            <person name="Flowers D."/>
            <person name="Luo F."/>
            <person name="Wang Y."/>
            <person name="Xia P."/>
            <person name="Barry K."/>
            <person name="Daum C."/>
            <person name="Lipzen A."/>
            <person name="Yoshinaga Y."/>
            <person name="Schmutz J."/>
            <person name="Saski C."/>
            <person name="Vermerris W."/>
            <person name="Kresovich S."/>
        </authorList>
    </citation>
    <scope>NUCLEOTIDE SEQUENCE</scope>
</reference>
<dbReference type="AlphaFoldDB" id="A0A921RMM0"/>
<organism evidence="2 3">
    <name type="scientific">Sorghum bicolor</name>
    <name type="common">Sorghum</name>
    <name type="synonym">Sorghum vulgare</name>
    <dbReference type="NCBI Taxonomy" id="4558"/>
    <lineage>
        <taxon>Eukaryota</taxon>
        <taxon>Viridiplantae</taxon>
        <taxon>Streptophyta</taxon>
        <taxon>Embryophyta</taxon>
        <taxon>Tracheophyta</taxon>
        <taxon>Spermatophyta</taxon>
        <taxon>Magnoliopsida</taxon>
        <taxon>Liliopsida</taxon>
        <taxon>Poales</taxon>
        <taxon>Poaceae</taxon>
        <taxon>PACMAD clade</taxon>
        <taxon>Panicoideae</taxon>
        <taxon>Andropogonodae</taxon>
        <taxon>Andropogoneae</taxon>
        <taxon>Sorghinae</taxon>
        <taxon>Sorghum</taxon>
    </lineage>
</organism>
<evidence type="ECO:0000313" key="2">
    <source>
        <dbReference type="EMBL" id="KAG0542256.1"/>
    </source>
</evidence>
<name>A0A921RMM0_SORBI</name>
<sequence>MPYHCSPFHLHLSLRTVSSSKWRQHPAAAGSSFSSPRSARFPSPPMPPPCIAAAAGGGASRMDATTAATTGDGGDDDAKVYIVFTENLSRAVVVGSIMY</sequence>
<protein>
    <submittedName>
        <fullName evidence="2">Uncharacterized protein</fullName>
    </submittedName>
</protein>
<accession>A0A921RMM0</accession>
<evidence type="ECO:0000256" key="1">
    <source>
        <dbReference type="SAM" id="MobiDB-lite"/>
    </source>
</evidence>
<dbReference type="Proteomes" id="UP000807115">
    <property type="component" value="Chromosome 2"/>
</dbReference>
<evidence type="ECO:0000313" key="3">
    <source>
        <dbReference type="Proteomes" id="UP000807115"/>
    </source>
</evidence>